<gene>
    <name evidence="1" type="ORF">UFOVP211_45</name>
</gene>
<protein>
    <submittedName>
        <fullName evidence="1">Uncharacterized protein</fullName>
    </submittedName>
</protein>
<sequence length="57" mass="6600">MKQVDKFLKEQLEDITAKIQVVGTQERFNTVDYHFLVGLLMGINYLLEQNGKGKTKK</sequence>
<organism evidence="1">
    <name type="scientific">uncultured Caudovirales phage</name>
    <dbReference type="NCBI Taxonomy" id="2100421"/>
    <lineage>
        <taxon>Viruses</taxon>
        <taxon>Duplodnaviria</taxon>
        <taxon>Heunggongvirae</taxon>
        <taxon>Uroviricota</taxon>
        <taxon>Caudoviricetes</taxon>
        <taxon>Peduoviridae</taxon>
        <taxon>Maltschvirus</taxon>
        <taxon>Maltschvirus maltsch</taxon>
    </lineage>
</organism>
<accession>A0A6J7WKQ6</accession>
<dbReference type="EMBL" id="LR798262">
    <property type="protein sequence ID" value="CAB5218639.1"/>
    <property type="molecule type" value="Genomic_DNA"/>
</dbReference>
<name>A0A6J7WKQ6_9CAUD</name>
<evidence type="ECO:0000313" key="1">
    <source>
        <dbReference type="EMBL" id="CAB5218639.1"/>
    </source>
</evidence>
<reference evidence="1" key="1">
    <citation type="submission" date="2020-05" db="EMBL/GenBank/DDBJ databases">
        <authorList>
            <person name="Chiriac C."/>
            <person name="Salcher M."/>
            <person name="Ghai R."/>
            <person name="Kavagutti S V."/>
        </authorList>
    </citation>
    <scope>NUCLEOTIDE SEQUENCE</scope>
</reference>
<proteinExistence type="predicted"/>